<dbReference type="Proteomes" id="UP000216961">
    <property type="component" value="Unassembled WGS sequence"/>
</dbReference>
<dbReference type="InterPro" id="IPR035681">
    <property type="entry name" value="ComA-like_MBL"/>
</dbReference>
<evidence type="ECO:0000313" key="7">
    <source>
        <dbReference type="Proteomes" id="UP000216961"/>
    </source>
</evidence>
<dbReference type="InterPro" id="IPR004797">
    <property type="entry name" value="Competence_ComEC/Rec2"/>
</dbReference>
<proteinExistence type="predicted"/>
<dbReference type="PANTHER" id="PTHR30619:SF1">
    <property type="entry name" value="RECOMBINATION PROTEIN 2"/>
    <property type="match status" value="1"/>
</dbReference>
<dbReference type="SMART" id="SM00849">
    <property type="entry name" value="Lactamase_B"/>
    <property type="match status" value="1"/>
</dbReference>
<evidence type="ECO:0000256" key="3">
    <source>
        <dbReference type="ARBA" id="ARBA00022692"/>
    </source>
</evidence>
<dbReference type="Gene3D" id="3.60.15.10">
    <property type="entry name" value="Ribonuclease Z/Hydroxyacylglutathione hydrolase-like"/>
    <property type="match status" value="1"/>
</dbReference>
<dbReference type="PANTHER" id="PTHR30619">
    <property type="entry name" value="DNA INTERNALIZATION/COMPETENCE PROTEIN COMEC/REC2"/>
    <property type="match status" value="1"/>
</dbReference>
<dbReference type="Pfam" id="PF03772">
    <property type="entry name" value="Competence"/>
    <property type="match status" value="1"/>
</dbReference>
<dbReference type="KEGG" id="bcir:C2I06_10125"/>
<gene>
    <name evidence="6" type="ORF">CHH57_23720</name>
</gene>
<keyword evidence="2" id="KW-1003">Cell membrane</keyword>
<accession>A0A268F5P9</accession>
<evidence type="ECO:0000256" key="5">
    <source>
        <dbReference type="ARBA" id="ARBA00023136"/>
    </source>
</evidence>
<organism evidence="6 7">
    <name type="scientific">Niallia circulans</name>
    <name type="common">Bacillus circulans</name>
    <dbReference type="NCBI Taxonomy" id="1397"/>
    <lineage>
        <taxon>Bacteria</taxon>
        <taxon>Bacillati</taxon>
        <taxon>Bacillota</taxon>
        <taxon>Bacilli</taxon>
        <taxon>Bacillales</taxon>
        <taxon>Bacillaceae</taxon>
        <taxon>Niallia</taxon>
    </lineage>
</organism>
<evidence type="ECO:0000256" key="1">
    <source>
        <dbReference type="ARBA" id="ARBA00004651"/>
    </source>
</evidence>
<dbReference type="InterPro" id="IPR001279">
    <property type="entry name" value="Metallo-B-lactamas"/>
</dbReference>
<evidence type="ECO:0000313" key="6">
    <source>
        <dbReference type="EMBL" id="PAD80690.1"/>
    </source>
</evidence>
<name>A0A268F5P9_NIACI</name>
<dbReference type="CDD" id="cd07731">
    <property type="entry name" value="ComA-like_MBL-fold"/>
    <property type="match status" value="1"/>
</dbReference>
<dbReference type="InterPro" id="IPR025405">
    <property type="entry name" value="DUF4131"/>
</dbReference>
<dbReference type="AlphaFoldDB" id="A0A268F5P9"/>
<keyword evidence="3" id="KW-0812">Transmembrane</keyword>
<evidence type="ECO:0000256" key="4">
    <source>
        <dbReference type="ARBA" id="ARBA00022989"/>
    </source>
</evidence>
<reference evidence="6 7" key="1">
    <citation type="submission" date="2017-07" db="EMBL/GenBank/DDBJ databases">
        <title>Isolation and whole genome analysis of endospore-forming bacteria from heroin.</title>
        <authorList>
            <person name="Kalinowski J."/>
            <person name="Ahrens B."/>
            <person name="Al-Dilaimi A."/>
            <person name="Winkler A."/>
            <person name="Wibberg D."/>
            <person name="Schleenbecker U."/>
            <person name="Ruckert C."/>
            <person name="Wolfel R."/>
            <person name="Grass G."/>
        </authorList>
    </citation>
    <scope>NUCLEOTIDE SEQUENCE [LARGE SCALE GENOMIC DNA]</scope>
    <source>
        <strain evidence="6 7">7521-2</strain>
    </source>
</reference>
<dbReference type="InterPro" id="IPR052159">
    <property type="entry name" value="Competence_DNA_uptake"/>
</dbReference>
<dbReference type="Pfam" id="PF00753">
    <property type="entry name" value="Lactamase_B"/>
    <property type="match status" value="1"/>
</dbReference>
<keyword evidence="5" id="KW-0472">Membrane</keyword>
<dbReference type="NCBIfam" id="TIGR00361">
    <property type="entry name" value="ComEC_Rec2"/>
    <property type="match status" value="1"/>
</dbReference>
<dbReference type="EMBL" id="NPBQ01000146">
    <property type="protein sequence ID" value="PAD80690.1"/>
    <property type="molecule type" value="Genomic_DNA"/>
</dbReference>
<dbReference type="NCBIfam" id="TIGR00360">
    <property type="entry name" value="ComEC_N-term"/>
    <property type="match status" value="1"/>
</dbReference>
<comment type="subcellular location">
    <subcellularLocation>
        <location evidence="1">Cell membrane</location>
        <topology evidence="1">Multi-pass membrane protein</topology>
    </subcellularLocation>
</comment>
<evidence type="ECO:0000256" key="2">
    <source>
        <dbReference type="ARBA" id="ARBA00022475"/>
    </source>
</evidence>
<dbReference type="GO" id="GO:0005886">
    <property type="term" value="C:plasma membrane"/>
    <property type="evidence" value="ECO:0007669"/>
    <property type="project" value="UniProtKB-SubCell"/>
</dbReference>
<dbReference type="Pfam" id="PF13567">
    <property type="entry name" value="DUF4131"/>
    <property type="match status" value="1"/>
</dbReference>
<dbReference type="InterPro" id="IPR036866">
    <property type="entry name" value="RibonucZ/Hydroxyglut_hydro"/>
</dbReference>
<dbReference type="SUPFAM" id="SSF56281">
    <property type="entry name" value="Metallo-hydrolase/oxidoreductase"/>
    <property type="match status" value="1"/>
</dbReference>
<dbReference type="GO" id="GO:0030420">
    <property type="term" value="P:establishment of competence for transformation"/>
    <property type="evidence" value="ECO:0007669"/>
    <property type="project" value="InterPro"/>
</dbReference>
<dbReference type="InterPro" id="IPR004477">
    <property type="entry name" value="ComEC_N"/>
</dbReference>
<comment type="caution">
    <text evidence="6">The sequence shown here is derived from an EMBL/GenBank/DDBJ whole genome shotgun (WGS) entry which is preliminary data.</text>
</comment>
<protein>
    <submittedName>
        <fullName evidence="6">DNA internalization-related competence protein ComEC/Rec2</fullName>
    </submittedName>
</protein>
<dbReference type="RefSeq" id="WP_095334263.1">
    <property type="nucleotide sequence ID" value="NZ_CP026031.1"/>
</dbReference>
<keyword evidence="4" id="KW-1133">Transmembrane helix</keyword>
<sequence length="776" mass="88603">MIQTKLLYFAVSALFGLLCAYTQQVLVYIFYFLFIGWLLFMKKGRWKLAAFLLCTFLLFLVRGGYDDHGNSSKIREDTSSFFVTFIEPAEIDGDRWRVVGREKQTKEKLLLSYKIETKEEKAFLKAKRVIGKTCSIKGSLSLPSSQRNENGFNYQQYLENNSIYWLVSVGNLDLSSCVTERNIILSLKQLREKGTIWIENHFSETTIPIAEALIFGDRSMMEEDLQKAFQRIGIIHLLAISGSHVVVLIGIVYFLLIRVGLTRERASTILLLLLPIYAVLTGLSPSVIRAVFSAFILLAINKFYTSSSLPMIDIISIVFTVCLFIQPRMLFSVGFLLSFIVCFFLIVSSSLIKEYHSSTIKMYFFLTFISEYAVIPVILYYFFEIPTLSLLANLIFIPFYTVIVLPYLLVLYVLSFVFPPFISFFSFPLDAVILLSDKLVLKLSNFPFSTIILGRPSFFFMCAYSLSLPIFFYLYENLAKTVRKWLYCLPLLLLSVQFLNNIYPPKGEITFIDVGQGDSILIQLPYNKGTYLIDTGGTVNFPKEDWQKRKDPYEVGAKTVVPFLKSKGIRTIDKLILTHGDLDHIGGSTAIIEQLRVKEIMYPNVKGDWSVEEEHLLKLVEKKRIPIRFMQAGQKWSTGKESFMVLAPIEKENLTKNNSSIVIFAKIAGITWLFTGDLEKEGELALMNKYPDLREINVLKVGHHGSKTSSTSVFIEQLRPKIAVISVGINNRYHHPSMDVLTILEDYKVKVFRTDENGGISFYFSEKGGTFQLQIP</sequence>